<dbReference type="InterPro" id="IPR012334">
    <property type="entry name" value="Pectin_lyas_fold"/>
</dbReference>
<dbReference type="Gene3D" id="2.160.20.10">
    <property type="entry name" value="Single-stranded right-handed beta-helix, Pectin lyase-like"/>
    <property type="match status" value="1"/>
</dbReference>
<sequence>MLWSILAGNSFAQTTHYVAPPGEATASTADGSETKPWATIADALKNAIGGDTILLMDGDFGMLKIYGVVFDTPVVIRSLNAKNAHLESIYVLGGSRNLTFQNLSVWPNTPNTKIGKLVESLADTSHITIQGLDIRGGGKLSQEYLNWTANEWSSKNEGVFLTGPYSTVRDNTLIGVTFGVTTVGEGAVVTGNIIEGFSGDGLRGLGNQSVFRGNRVINSITIDDNHDDGFQSWATSGSVDGLVIENNTFIEWNASETHPLRGAMQGIGLFDGFYDNLIIRNNVVSVTYYHGISVYGGRNATIVNNTLVSSGRIDNMVSWIGVFDHRNGQRAQNVLVANNVAPNFVLGSNDMDNVVLTDNVYISDPFSQFENAGNYDFRPTVDSGFVDKGNPDHAPAFDILGNARPAGAGPDVGAYELGGTATGGNGTSTDSGTATGGGSTTDGTTTSTDSGTTTDGNSGRRGNSWGPKWETPPGKDKKNK</sequence>
<dbReference type="Pfam" id="PF13229">
    <property type="entry name" value="Beta_helix"/>
    <property type="match status" value="1"/>
</dbReference>
<dbReference type="SUPFAM" id="SSF51126">
    <property type="entry name" value="Pectin lyase-like"/>
    <property type="match status" value="1"/>
</dbReference>
<gene>
    <name evidence="3" type="ORF">NO357_07195</name>
</gene>
<reference evidence="3" key="1">
    <citation type="submission" date="2022-07" db="EMBL/GenBank/DDBJ databases">
        <authorList>
            <person name="Otstavnykh N."/>
            <person name="Isaeva M."/>
            <person name="Bystritskaya E."/>
        </authorList>
    </citation>
    <scope>NUCLEOTIDE SEQUENCE</scope>
    <source>
        <strain evidence="3">KCTC 52189</strain>
    </source>
</reference>
<evidence type="ECO:0000313" key="4">
    <source>
        <dbReference type="Proteomes" id="UP001226762"/>
    </source>
</evidence>
<dbReference type="EMBL" id="JANHAX010000002">
    <property type="protein sequence ID" value="MDQ2089679.1"/>
    <property type="molecule type" value="Genomic_DNA"/>
</dbReference>
<comment type="caution">
    <text evidence="3">The sequence shown here is derived from an EMBL/GenBank/DDBJ whole genome shotgun (WGS) entry which is preliminary data.</text>
</comment>
<feature type="domain" description="Right handed beta helix" evidence="2">
    <location>
        <begin position="155"/>
        <end position="307"/>
    </location>
</feature>
<dbReference type="AlphaFoldDB" id="A0AAE3WBJ7"/>
<feature type="region of interest" description="Disordered" evidence="1">
    <location>
        <begin position="411"/>
        <end position="480"/>
    </location>
</feature>
<dbReference type="InterPro" id="IPR011050">
    <property type="entry name" value="Pectin_lyase_fold/virulence"/>
</dbReference>
<keyword evidence="4" id="KW-1185">Reference proteome</keyword>
<name>A0AAE3WBJ7_9RHOB</name>
<proteinExistence type="predicted"/>
<feature type="compositionally biased region" description="Low complexity" evidence="1">
    <location>
        <begin position="441"/>
        <end position="457"/>
    </location>
</feature>
<dbReference type="InterPro" id="IPR059226">
    <property type="entry name" value="Choice_anch_Q_dom"/>
</dbReference>
<dbReference type="InterPro" id="IPR006626">
    <property type="entry name" value="PbH1"/>
</dbReference>
<dbReference type="Proteomes" id="UP001226762">
    <property type="component" value="Unassembled WGS sequence"/>
</dbReference>
<evidence type="ECO:0000313" key="3">
    <source>
        <dbReference type="EMBL" id="MDQ2089679.1"/>
    </source>
</evidence>
<evidence type="ECO:0000256" key="1">
    <source>
        <dbReference type="SAM" id="MobiDB-lite"/>
    </source>
</evidence>
<protein>
    <submittedName>
        <fullName evidence="3">Right-handed parallel beta-helix repeat-containing protein</fullName>
    </submittedName>
</protein>
<reference evidence="3" key="2">
    <citation type="submission" date="2023-02" db="EMBL/GenBank/DDBJ databases">
        <title>'Rhodoalgimonas zhirmunskyi' gen. nov., isolated from a red alga.</title>
        <authorList>
            <person name="Nedashkovskaya O.I."/>
            <person name="Otstavnykh N.Y."/>
            <person name="Bystritskaya E.P."/>
            <person name="Balabanova L.A."/>
            <person name="Isaeva M.P."/>
        </authorList>
    </citation>
    <scope>NUCLEOTIDE SEQUENCE</scope>
    <source>
        <strain evidence="3">KCTC 52189</strain>
    </source>
</reference>
<accession>A0AAE3WBJ7</accession>
<evidence type="ECO:0000259" key="2">
    <source>
        <dbReference type="Pfam" id="PF13229"/>
    </source>
</evidence>
<dbReference type="InterPro" id="IPR039448">
    <property type="entry name" value="Beta_helix"/>
</dbReference>
<dbReference type="NCBIfam" id="NF041518">
    <property type="entry name" value="choice_anch_Q"/>
    <property type="match status" value="1"/>
</dbReference>
<dbReference type="SMART" id="SM00710">
    <property type="entry name" value="PbH1"/>
    <property type="match status" value="6"/>
</dbReference>
<organism evidence="3 4">
    <name type="scientific">Marimonas arenosa</name>
    <dbReference type="NCBI Taxonomy" id="1795305"/>
    <lineage>
        <taxon>Bacteria</taxon>
        <taxon>Pseudomonadati</taxon>
        <taxon>Pseudomonadota</taxon>
        <taxon>Alphaproteobacteria</taxon>
        <taxon>Rhodobacterales</taxon>
        <taxon>Paracoccaceae</taxon>
        <taxon>Marimonas</taxon>
    </lineage>
</organism>